<dbReference type="RefSeq" id="WP_249300630.1">
    <property type="nucleotide sequence ID" value="NZ_JACRSP010000003.1"/>
</dbReference>
<dbReference type="EMBL" id="JACRSP010000003">
    <property type="protein sequence ID" value="MBC8536758.1"/>
    <property type="molecule type" value="Genomic_DNA"/>
</dbReference>
<feature type="transmembrane region" description="Helical" evidence="6">
    <location>
        <begin position="296"/>
        <end position="315"/>
    </location>
</feature>
<evidence type="ECO:0000256" key="5">
    <source>
        <dbReference type="ARBA" id="ARBA00023136"/>
    </source>
</evidence>
<dbReference type="AlphaFoldDB" id="A0A926DEQ1"/>
<proteinExistence type="predicted"/>
<gene>
    <name evidence="7" type="ORF">H8695_08675</name>
</gene>
<dbReference type="PANTHER" id="PTHR30250">
    <property type="entry name" value="PST FAMILY PREDICTED COLANIC ACID TRANSPORTER"/>
    <property type="match status" value="1"/>
</dbReference>
<feature type="transmembrane region" description="Helical" evidence="6">
    <location>
        <begin position="91"/>
        <end position="112"/>
    </location>
</feature>
<evidence type="ECO:0000256" key="2">
    <source>
        <dbReference type="ARBA" id="ARBA00022475"/>
    </source>
</evidence>
<name>A0A926DEQ1_9FIRM</name>
<dbReference type="InterPro" id="IPR002797">
    <property type="entry name" value="Polysacc_synth"/>
</dbReference>
<feature type="transmembrane region" description="Helical" evidence="6">
    <location>
        <begin position="12"/>
        <end position="33"/>
    </location>
</feature>
<keyword evidence="3 6" id="KW-0812">Transmembrane</keyword>
<dbReference type="InterPro" id="IPR050833">
    <property type="entry name" value="Poly_Biosynth_Transport"/>
</dbReference>
<keyword evidence="2" id="KW-1003">Cell membrane</keyword>
<feature type="transmembrane region" description="Helical" evidence="6">
    <location>
        <begin position="369"/>
        <end position="390"/>
    </location>
</feature>
<dbReference type="Proteomes" id="UP000620366">
    <property type="component" value="Unassembled WGS sequence"/>
</dbReference>
<comment type="caution">
    <text evidence="7">The sequence shown here is derived from an EMBL/GenBank/DDBJ whole genome shotgun (WGS) entry which is preliminary data.</text>
</comment>
<keyword evidence="5 6" id="KW-0472">Membrane</keyword>
<evidence type="ECO:0000313" key="7">
    <source>
        <dbReference type="EMBL" id="MBC8536758.1"/>
    </source>
</evidence>
<sequence>MSQSSSKQNYMQGAIVLLIAGIVVKVVGALFKIPLTNLIGGQGMAYFTTAYDIYVWMYIITTAGLPVAISRMVSESNAQGRYKNARRILSIAFGSFLVLGLLGSAFLFIGAGSLARAFSNPSSVYAIMAIAPAILFEITMSAYRGFFQGNKDMVPTAVSQVIVAVVKLLGGFVIAWYILSLDLPQEVRLPYAAAGAIFGVTLGTMFGALYLIVKKAFFKPQLVHEAPPDDRVEGRGVLFRRLLAITIPIAIGSSVLSVTNLLDMGLLMDRLLAAGITQADAEMLYGSYSSLARTMFNLPTALIIPIGTSVIPVISEKYSIGRIGEAKGIVDSALRVAILLALPSGFGLALLSKPILNLLFSARPAEVEIAAPLLTALGPAVLFVCLVSITNAMLQAIGRERVPVFTMLAGGAVKLVSNLVLVGNPAININGAPIGTNLCYGVITLLNVIVLVRAIGPMSHLFDATVKPLLASLVSCGGAAVLCSFLSRHISPHLATVAAVGFAVVFYFVLLIVTKALRGEDIRLLPKGDKIEKMLAKRGWIR</sequence>
<feature type="transmembrane region" description="Helical" evidence="6">
    <location>
        <begin position="158"/>
        <end position="179"/>
    </location>
</feature>
<evidence type="ECO:0000256" key="4">
    <source>
        <dbReference type="ARBA" id="ARBA00022989"/>
    </source>
</evidence>
<feature type="transmembrane region" description="Helical" evidence="6">
    <location>
        <begin position="124"/>
        <end position="146"/>
    </location>
</feature>
<keyword evidence="4 6" id="KW-1133">Transmembrane helix</keyword>
<comment type="subcellular location">
    <subcellularLocation>
        <location evidence="1">Cell membrane</location>
        <topology evidence="1">Multi-pass membrane protein</topology>
    </subcellularLocation>
</comment>
<feature type="transmembrane region" description="Helical" evidence="6">
    <location>
        <begin position="468"/>
        <end position="487"/>
    </location>
</feature>
<evidence type="ECO:0000313" key="8">
    <source>
        <dbReference type="Proteomes" id="UP000620366"/>
    </source>
</evidence>
<feature type="transmembrane region" description="Helical" evidence="6">
    <location>
        <begin position="53"/>
        <end position="70"/>
    </location>
</feature>
<feature type="transmembrane region" description="Helical" evidence="6">
    <location>
        <begin position="402"/>
        <end position="422"/>
    </location>
</feature>
<organism evidence="7 8">
    <name type="scientific">Feifania hominis</name>
    <dbReference type="NCBI Taxonomy" id="2763660"/>
    <lineage>
        <taxon>Bacteria</taxon>
        <taxon>Bacillati</taxon>
        <taxon>Bacillota</taxon>
        <taxon>Clostridia</taxon>
        <taxon>Eubacteriales</taxon>
        <taxon>Feifaniaceae</taxon>
        <taxon>Feifania</taxon>
    </lineage>
</organism>
<protein>
    <submittedName>
        <fullName evidence="7">Polysaccharide biosynthesis protein</fullName>
    </submittedName>
</protein>
<dbReference type="PIRSF" id="PIRSF038958">
    <property type="entry name" value="PG_synth_SpoVB"/>
    <property type="match status" value="1"/>
</dbReference>
<evidence type="ECO:0000256" key="1">
    <source>
        <dbReference type="ARBA" id="ARBA00004651"/>
    </source>
</evidence>
<feature type="transmembrane region" description="Helical" evidence="6">
    <location>
        <begin position="191"/>
        <end position="213"/>
    </location>
</feature>
<keyword evidence="8" id="KW-1185">Reference proteome</keyword>
<evidence type="ECO:0000256" key="6">
    <source>
        <dbReference type="SAM" id="Phobius"/>
    </source>
</evidence>
<accession>A0A926DEQ1</accession>
<dbReference type="InterPro" id="IPR024923">
    <property type="entry name" value="PG_synth_SpoVB"/>
</dbReference>
<feature type="transmembrane region" description="Helical" evidence="6">
    <location>
        <begin position="242"/>
        <end position="262"/>
    </location>
</feature>
<evidence type="ECO:0000256" key="3">
    <source>
        <dbReference type="ARBA" id="ARBA00022692"/>
    </source>
</evidence>
<feature type="transmembrane region" description="Helical" evidence="6">
    <location>
        <begin position="493"/>
        <end position="513"/>
    </location>
</feature>
<dbReference type="GO" id="GO:0005886">
    <property type="term" value="C:plasma membrane"/>
    <property type="evidence" value="ECO:0007669"/>
    <property type="project" value="UniProtKB-SubCell"/>
</dbReference>
<feature type="transmembrane region" description="Helical" evidence="6">
    <location>
        <begin position="336"/>
        <end position="357"/>
    </location>
</feature>
<dbReference type="PANTHER" id="PTHR30250:SF21">
    <property type="entry name" value="LIPID II FLIPPASE MURJ"/>
    <property type="match status" value="1"/>
</dbReference>
<dbReference type="Pfam" id="PF01943">
    <property type="entry name" value="Polysacc_synt"/>
    <property type="match status" value="1"/>
</dbReference>
<feature type="transmembrane region" description="Helical" evidence="6">
    <location>
        <begin position="434"/>
        <end position="456"/>
    </location>
</feature>
<reference evidence="7" key="1">
    <citation type="submission" date="2020-08" db="EMBL/GenBank/DDBJ databases">
        <title>Genome public.</title>
        <authorList>
            <person name="Liu C."/>
            <person name="Sun Q."/>
        </authorList>
    </citation>
    <scope>NUCLEOTIDE SEQUENCE</scope>
    <source>
        <strain evidence="7">BX7</strain>
    </source>
</reference>
<dbReference type="CDD" id="cd13124">
    <property type="entry name" value="MATE_SpoVB_like"/>
    <property type="match status" value="1"/>
</dbReference>